<comment type="caution">
    <text evidence="2">The sequence shown here is derived from an EMBL/GenBank/DDBJ whole genome shotgun (WGS) entry which is preliminary data.</text>
</comment>
<reference evidence="2 3" key="1">
    <citation type="submission" date="2014-03" db="EMBL/GenBank/DDBJ databases">
        <title>Genomics of Bifidobacteria.</title>
        <authorList>
            <person name="Ventura M."/>
            <person name="Milani C."/>
            <person name="Lugli G.A."/>
        </authorList>
    </citation>
    <scope>NUCLEOTIDE SEQUENCE [LARGE SCALE GENOMIC DNA]</scope>
    <source>
        <strain evidence="2 3">LMG 11592</strain>
    </source>
</reference>
<dbReference type="AlphaFoldDB" id="A0A087BM68"/>
<gene>
    <name evidence="2" type="ORF">BMIN_0006</name>
</gene>
<evidence type="ECO:0000313" key="3">
    <source>
        <dbReference type="Proteomes" id="UP000029014"/>
    </source>
</evidence>
<dbReference type="Proteomes" id="UP000029014">
    <property type="component" value="Unassembled WGS sequence"/>
</dbReference>
<feature type="transmembrane region" description="Helical" evidence="1">
    <location>
        <begin position="106"/>
        <end position="134"/>
    </location>
</feature>
<name>A0A087BM68_9BIFI</name>
<dbReference type="eggNOG" id="ENOG5033209">
    <property type="taxonomic scope" value="Bacteria"/>
</dbReference>
<protein>
    <submittedName>
        <fullName evidence="2">Putative membrane spanning protein</fullName>
    </submittedName>
</protein>
<dbReference type="SUPFAM" id="SSF103473">
    <property type="entry name" value="MFS general substrate transporter"/>
    <property type="match status" value="1"/>
</dbReference>
<organism evidence="2 3">
    <name type="scientific">Bifidobacterium minimum</name>
    <dbReference type="NCBI Taxonomy" id="1693"/>
    <lineage>
        <taxon>Bacteria</taxon>
        <taxon>Bacillati</taxon>
        <taxon>Actinomycetota</taxon>
        <taxon>Actinomycetes</taxon>
        <taxon>Bifidobacteriales</taxon>
        <taxon>Bifidobacteriaceae</taxon>
        <taxon>Bifidobacterium</taxon>
    </lineage>
</organism>
<accession>A0A087BM68</accession>
<dbReference type="EMBL" id="JGZD01000009">
    <property type="protein sequence ID" value="KFI72118.1"/>
    <property type="molecule type" value="Genomic_DNA"/>
</dbReference>
<keyword evidence="1" id="KW-1133">Transmembrane helix</keyword>
<keyword evidence="1" id="KW-0472">Membrane</keyword>
<keyword evidence="3" id="KW-1185">Reference proteome</keyword>
<proteinExistence type="predicted"/>
<sequence length="145" mass="15271">MPGVLIAMLPAWVIAFRSTFGTVSDFLSPCAGYLVERFGAFKALAVTEGLEGVLCLVVALVPSGWSQCKWLLPTLACLLLVTGQVIDVASEVFEVDAAEGDDDMLIRYSGIVGSISSLIGTPIALVASTAFLVITPSLVKRKPKP</sequence>
<dbReference type="InterPro" id="IPR036259">
    <property type="entry name" value="MFS_trans_sf"/>
</dbReference>
<evidence type="ECO:0000313" key="2">
    <source>
        <dbReference type="EMBL" id="KFI72118.1"/>
    </source>
</evidence>
<evidence type="ECO:0000256" key="1">
    <source>
        <dbReference type="SAM" id="Phobius"/>
    </source>
</evidence>
<keyword evidence="1" id="KW-0812">Transmembrane</keyword>